<sequence length="605" mass="68375">EYATLLRAHLLNGLDPAVPPKSVRSVDYSRAGTDVRASASNGFNGSGFNRPHGKIKNGDPILQGARCVCFTGANAIEGLGTDDLERPEIGLGFCSFRYRDLGPSHFAGSWKVSGSERQLEHVDIQVYNSNEANQATLDGANPIVYSDGTVFWSRPGTLDTMCKFTGLVAFPFDRLKCAMEWGAWVLSDGFQGINLTNAGYVFLTTEDTSGSSYQEYGIRTVEVSYKQSFYDTFPDQPWTIVKYTIELHRATFYYGTLILFPTILITYLSFGVFFMSHEVGERLSFGITLLLVVEVMRTSVATFVPICGELLWIDLFMLVNSVTWRTRCRGREVKAVESQAGLIYRRISKEVLGKSKASCSIQQLQEEQGQQQLTESDTAKLIFFENLFYMLDSDSNGLIAIEDAAVMLSFVSLRTSRLELEKILIDHFSEHHRLNCADFVELCVEIMWTMPFEEIRMGAQNYNSANYWLGWSKAVDRWSRFWLPLCFTIALGILFNLELVDDYAGSAEAEMFQGFGPSYMSVAGVFRSLIMPFFAVICICAWFYMRKQARKPKIVREVAPEPDMKPIVPRPEPRKFSGSPALRREHFAKFNQSFGRFGTKNWVSK</sequence>
<gene>
    <name evidence="7" type="ORF">C1SCF055_LOCUS21352</name>
</gene>
<name>A0A9P1CNQ6_9DINO</name>
<dbReference type="GO" id="GO:0016020">
    <property type="term" value="C:membrane"/>
    <property type="evidence" value="ECO:0007669"/>
    <property type="project" value="UniProtKB-SubCell"/>
</dbReference>
<reference evidence="8 9" key="2">
    <citation type="submission" date="2024-05" db="EMBL/GenBank/DDBJ databases">
        <authorList>
            <person name="Chen Y."/>
            <person name="Shah S."/>
            <person name="Dougan E. K."/>
            <person name="Thang M."/>
            <person name="Chan C."/>
        </authorList>
    </citation>
    <scope>NUCLEOTIDE SEQUENCE [LARGE SCALE GENOMIC DNA]</scope>
</reference>
<dbReference type="SUPFAM" id="SSF63712">
    <property type="entry name" value="Nicotinic receptor ligand binding domain-like"/>
    <property type="match status" value="1"/>
</dbReference>
<dbReference type="AlphaFoldDB" id="A0A9P1CNQ6"/>
<comment type="subcellular location">
    <subcellularLocation>
        <location evidence="1">Membrane</location>
        <topology evidence="1">Multi-pass membrane protein</topology>
    </subcellularLocation>
</comment>
<feature type="domain" description="Neurotransmitter-gated ion-channel ligand-binding" evidence="6">
    <location>
        <begin position="123"/>
        <end position="250"/>
    </location>
</feature>
<evidence type="ECO:0000256" key="5">
    <source>
        <dbReference type="SAM" id="Phobius"/>
    </source>
</evidence>
<evidence type="ECO:0000256" key="4">
    <source>
        <dbReference type="ARBA" id="ARBA00023136"/>
    </source>
</evidence>
<dbReference type="Pfam" id="PF02931">
    <property type="entry name" value="Neur_chan_LBD"/>
    <property type="match status" value="1"/>
</dbReference>
<feature type="non-terminal residue" evidence="7">
    <location>
        <position position="605"/>
    </location>
</feature>
<feature type="transmembrane region" description="Helical" evidence="5">
    <location>
        <begin position="295"/>
        <end position="319"/>
    </location>
</feature>
<dbReference type="InterPro" id="IPR036719">
    <property type="entry name" value="Neuro-gated_channel_TM_sf"/>
</dbReference>
<evidence type="ECO:0000256" key="3">
    <source>
        <dbReference type="ARBA" id="ARBA00022989"/>
    </source>
</evidence>
<dbReference type="Gene3D" id="1.20.58.390">
    <property type="entry name" value="Neurotransmitter-gated ion-channel transmembrane domain"/>
    <property type="match status" value="1"/>
</dbReference>
<dbReference type="InterPro" id="IPR006201">
    <property type="entry name" value="Neur_channel"/>
</dbReference>
<dbReference type="Proteomes" id="UP001152797">
    <property type="component" value="Unassembled WGS sequence"/>
</dbReference>
<dbReference type="GO" id="GO:0005230">
    <property type="term" value="F:extracellular ligand-gated monoatomic ion channel activity"/>
    <property type="evidence" value="ECO:0007669"/>
    <property type="project" value="InterPro"/>
</dbReference>
<evidence type="ECO:0000256" key="1">
    <source>
        <dbReference type="ARBA" id="ARBA00004141"/>
    </source>
</evidence>
<feature type="transmembrane region" description="Helical" evidence="5">
    <location>
        <begin position="252"/>
        <end position="275"/>
    </location>
</feature>
<dbReference type="OrthoDB" id="5975154at2759"/>
<evidence type="ECO:0000313" key="9">
    <source>
        <dbReference type="Proteomes" id="UP001152797"/>
    </source>
</evidence>
<reference evidence="7" key="1">
    <citation type="submission" date="2022-10" db="EMBL/GenBank/DDBJ databases">
        <authorList>
            <person name="Chen Y."/>
            <person name="Dougan E. K."/>
            <person name="Chan C."/>
            <person name="Rhodes N."/>
            <person name="Thang M."/>
        </authorList>
    </citation>
    <scope>NUCLEOTIDE SEQUENCE</scope>
</reference>
<accession>A0A9P1CNQ6</accession>
<dbReference type="EMBL" id="CAMXCT010001990">
    <property type="protein sequence ID" value="CAI3994726.1"/>
    <property type="molecule type" value="Genomic_DNA"/>
</dbReference>
<dbReference type="Gene3D" id="2.70.170.10">
    <property type="entry name" value="Neurotransmitter-gated ion-channel ligand-binding domain"/>
    <property type="match status" value="1"/>
</dbReference>
<evidence type="ECO:0000313" key="8">
    <source>
        <dbReference type="EMBL" id="CAL4782038.1"/>
    </source>
</evidence>
<keyword evidence="2 5" id="KW-0812">Transmembrane</keyword>
<dbReference type="InterPro" id="IPR036734">
    <property type="entry name" value="Neur_chan_lig-bd_sf"/>
</dbReference>
<organism evidence="7">
    <name type="scientific">Cladocopium goreaui</name>
    <dbReference type="NCBI Taxonomy" id="2562237"/>
    <lineage>
        <taxon>Eukaryota</taxon>
        <taxon>Sar</taxon>
        <taxon>Alveolata</taxon>
        <taxon>Dinophyceae</taxon>
        <taxon>Suessiales</taxon>
        <taxon>Symbiodiniaceae</taxon>
        <taxon>Cladocopium</taxon>
    </lineage>
</organism>
<keyword evidence="4 5" id="KW-0472">Membrane</keyword>
<evidence type="ECO:0000256" key="2">
    <source>
        <dbReference type="ARBA" id="ARBA00022692"/>
    </source>
</evidence>
<protein>
    <submittedName>
        <fullName evidence="8">Acetylcholine receptor subunit alpha-type acr-16</fullName>
    </submittedName>
</protein>
<dbReference type="InterPro" id="IPR011992">
    <property type="entry name" value="EF-hand-dom_pair"/>
</dbReference>
<evidence type="ECO:0000313" key="7">
    <source>
        <dbReference type="EMBL" id="CAI3994726.1"/>
    </source>
</evidence>
<dbReference type="InterPro" id="IPR038050">
    <property type="entry name" value="Neuro_actylchol_rec"/>
</dbReference>
<keyword evidence="8" id="KW-0675">Receptor</keyword>
<dbReference type="EMBL" id="CAMXCT030001990">
    <property type="protein sequence ID" value="CAL4782038.1"/>
    <property type="molecule type" value="Genomic_DNA"/>
</dbReference>
<feature type="transmembrane region" description="Helical" evidence="5">
    <location>
        <begin position="481"/>
        <end position="499"/>
    </location>
</feature>
<evidence type="ECO:0000259" key="6">
    <source>
        <dbReference type="Pfam" id="PF02931"/>
    </source>
</evidence>
<dbReference type="SUPFAM" id="SSF47473">
    <property type="entry name" value="EF-hand"/>
    <property type="match status" value="1"/>
</dbReference>
<keyword evidence="9" id="KW-1185">Reference proteome</keyword>
<proteinExistence type="predicted"/>
<dbReference type="SUPFAM" id="SSF90112">
    <property type="entry name" value="Neurotransmitter-gated ion-channel transmembrane pore"/>
    <property type="match status" value="1"/>
</dbReference>
<dbReference type="GO" id="GO:0004888">
    <property type="term" value="F:transmembrane signaling receptor activity"/>
    <property type="evidence" value="ECO:0007669"/>
    <property type="project" value="InterPro"/>
</dbReference>
<comment type="caution">
    <text evidence="7">The sequence shown here is derived from an EMBL/GenBank/DDBJ whole genome shotgun (WGS) entry which is preliminary data.</text>
</comment>
<dbReference type="InterPro" id="IPR006202">
    <property type="entry name" value="Neur_chan_lig-bd"/>
</dbReference>
<dbReference type="EMBL" id="CAMXCT020001990">
    <property type="protein sequence ID" value="CAL1148101.1"/>
    <property type="molecule type" value="Genomic_DNA"/>
</dbReference>
<keyword evidence="3 5" id="KW-1133">Transmembrane helix</keyword>
<feature type="transmembrane region" description="Helical" evidence="5">
    <location>
        <begin position="519"/>
        <end position="544"/>
    </location>
</feature>
<dbReference type="PANTHER" id="PTHR18945">
    <property type="entry name" value="NEUROTRANSMITTER GATED ION CHANNEL"/>
    <property type="match status" value="1"/>
</dbReference>